<evidence type="ECO:0008006" key="4">
    <source>
        <dbReference type="Google" id="ProtNLM"/>
    </source>
</evidence>
<keyword evidence="3" id="KW-1185">Reference proteome</keyword>
<sequence length="181" mass="21564">MRSKNQIIIICQSVIIVILIIILLKLNNINNLRKDYLEFNSKSISELSKEQYERVNNYLVYEAKKLNKKPDTISYKKAKKQEAEFKAINEEISRQENLKQYNCDEYTLINSFHEMMSFNNPYEKYDKTSINANNFNDCSIQISVTTKEPKYGWKTFWIFEVYFDASDSKFHMKTIKKDFLG</sequence>
<dbReference type="RefSeq" id="WP_063969365.1">
    <property type="nucleotide sequence ID" value="NZ_JAMXLT020000030.1"/>
</dbReference>
<name>A0ABU4JL75_9FLAO</name>
<organism evidence="2 3">
    <name type="scientific">Epilithonimonas ginsengisoli</name>
    <dbReference type="NCBI Taxonomy" id="1245592"/>
    <lineage>
        <taxon>Bacteria</taxon>
        <taxon>Pseudomonadati</taxon>
        <taxon>Bacteroidota</taxon>
        <taxon>Flavobacteriia</taxon>
        <taxon>Flavobacteriales</taxon>
        <taxon>Weeksellaceae</taxon>
        <taxon>Chryseobacterium group</taxon>
        <taxon>Epilithonimonas</taxon>
    </lineage>
</organism>
<evidence type="ECO:0000313" key="2">
    <source>
        <dbReference type="EMBL" id="MDW8550382.1"/>
    </source>
</evidence>
<accession>A0ABU4JL75</accession>
<dbReference type="Proteomes" id="UP001204439">
    <property type="component" value="Unassembled WGS sequence"/>
</dbReference>
<keyword evidence="1" id="KW-0472">Membrane</keyword>
<gene>
    <name evidence="2" type="ORF">NG800_015755</name>
</gene>
<comment type="caution">
    <text evidence="2">The sequence shown here is derived from an EMBL/GenBank/DDBJ whole genome shotgun (WGS) entry which is preliminary data.</text>
</comment>
<evidence type="ECO:0000313" key="3">
    <source>
        <dbReference type="Proteomes" id="UP001204439"/>
    </source>
</evidence>
<dbReference type="EMBL" id="JAMXLT020000030">
    <property type="protein sequence ID" value="MDW8550382.1"/>
    <property type="molecule type" value="Genomic_DNA"/>
</dbReference>
<evidence type="ECO:0000256" key="1">
    <source>
        <dbReference type="SAM" id="Phobius"/>
    </source>
</evidence>
<keyword evidence="1" id="KW-1133">Transmembrane helix</keyword>
<proteinExistence type="predicted"/>
<reference evidence="2 3" key="1">
    <citation type="submission" date="2023-11" db="EMBL/GenBank/DDBJ databases">
        <title>First isolation, identification, and characterization of non-pathogenic Epilithonimonas ginsengisoli isolated from diseased farmed rainbow trout (Oncorhynchus mykiss) in Chile.</title>
        <authorList>
            <person name="Miranda C.D."/>
            <person name="Irgang R."/>
            <person name="Concha C."/>
            <person name="Rojas R."/>
            <person name="Avendano R."/>
        </authorList>
    </citation>
    <scope>NUCLEOTIDE SEQUENCE [LARGE SCALE GENOMIC DNA]</scope>
    <source>
        <strain evidence="2 3">FP99</strain>
    </source>
</reference>
<feature type="transmembrane region" description="Helical" evidence="1">
    <location>
        <begin position="6"/>
        <end position="24"/>
    </location>
</feature>
<protein>
    <recommendedName>
        <fullName evidence="4">DUF4829 domain-containing protein</fullName>
    </recommendedName>
</protein>
<keyword evidence="1" id="KW-0812">Transmembrane</keyword>